<sequence length="252" mass="27924">MNRFNFTGNDYSQLEQHVYDKSYIEGYAPSQADVVVFQAIASSHDVKKYPQAARWWAHIKSWESEHASLPGEKKELSSYGPAKESTSAPAAAAGGDDDDEIDLFGSDDKEVDEAAEKLKATCLDSSHPANDCRTPIRLRKGTRYEDVYPSTLASSENNDGPSTSLHLASPESPFKLQEYIANLVRADPHAVDRIIDSQTTAGVWRNRRFWRIDSQTFGGKKIGDLDVPGRSADGPQDVLDVWESILQFLGVD</sequence>
<reference evidence="2 3" key="1">
    <citation type="submission" date="2019-05" db="EMBL/GenBank/DDBJ databases">
        <title>Emergence of the Ug99 lineage of the wheat stem rust pathogen through somatic hybridization.</title>
        <authorList>
            <person name="Li F."/>
            <person name="Upadhyaya N.M."/>
            <person name="Sperschneider J."/>
            <person name="Matny O."/>
            <person name="Nguyen-Phuc H."/>
            <person name="Mago R."/>
            <person name="Raley C."/>
            <person name="Miller M.E."/>
            <person name="Silverstein K.A.T."/>
            <person name="Henningsen E."/>
            <person name="Hirsch C.D."/>
            <person name="Visser B."/>
            <person name="Pretorius Z.A."/>
            <person name="Steffenson B.J."/>
            <person name="Schwessinger B."/>
            <person name="Dodds P.N."/>
            <person name="Figueroa M."/>
        </authorList>
    </citation>
    <scope>NUCLEOTIDE SEQUENCE [LARGE SCALE GENOMIC DNA]</scope>
    <source>
        <strain evidence="2 3">Ug99</strain>
    </source>
</reference>
<evidence type="ECO:0000313" key="2">
    <source>
        <dbReference type="EMBL" id="KAA1116906.1"/>
    </source>
</evidence>
<comment type="caution">
    <text evidence="2">The sequence shown here is derived from an EMBL/GenBank/DDBJ whole genome shotgun (WGS) entry which is preliminary data.</text>
</comment>
<keyword evidence="2" id="KW-0251">Elongation factor</keyword>
<dbReference type="GO" id="GO:0005853">
    <property type="term" value="C:eukaryotic translation elongation factor 1 complex"/>
    <property type="evidence" value="ECO:0007669"/>
    <property type="project" value="InterPro"/>
</dbReference>
<dbReference type="GO" id="GO:0005085">
    <property type="term" value="F:guanyl-nucleotide exchange factor activity"/>
    <property type="evidence" value="ECO:0007669"/>
    <property type="project" value="TreeGrafter"/>
</dbReference>
<gene>
    <name evidence="2" type="primary">EFB1_2</name>
    <name evidence="2" type="ORF">PGTUg99_029589</name>
</gene>
<dbReference type="InterPro" id="IPR049720">
    <property type="entry name" value="EF1B_bsu/dsu"/>
</dbReference>
<accession>A0A5B0QUH5</accession>
<organism evidence="2 3">
    <name type="scientific">Puccinia graminis f. sp. tritici</name>
    <dbReference type="NCBI Taxonomy" id="56615"/>
    <lineage>
        <taxon>Eukaryota</taxon>
        <taxon>Fungi</taxon>
        <taxon>Dikarya</taxon>
        <taxon>Basidiomycota</taxon>
        <taxon>Pucciniomycotina</taxon>
        <taxon>Pucciniomycetes</taxon>
        <taxon>Pucciniales</taxon>
        <taxon>Pucciniaceae</taxon>
        <taxon>Puccinia</taxon>
    </lineage>
</organism>
<evidence type="ECO:0000313" key="3">
    <source>
        <dbReference type="Proteomes" id="UP000325313"/>
    </source>
</evidence>
<dbReference type="SUPFAM" id="SSF47616">
    <property type="entry name" value="GST C-terminal domain-like"/>
    <property type="match status" value="1"/>
</dbReference>
<dbReference type="PANTHER" id="PTHR11595:SF21">
    <property type="entry name" value="ELONGATION FACTOR 1-BETA"/>
    <property type="match status" value="1"/>
</dbReference>
<keyword evidence="2" id="KW-0648">Protein biosynthesis</keyword>
<dbReference type="AlphaFoldDB" id="A0A5B0QUH5"/>
<protein>
    <submittedName>
        <fullName evidence="2">Translation elongation factor 1 beta</fullName>
    </submittedName>
</protein>
<dbReference type="PANTHER" id="PTHR11595">
    <property type="entry name" value="EF-HAND AND COILED-COIL DOMAIN-CONTAINING FAMILY MEMBER"/>
    <property type="match status" value="1"/>
</dbReference>
<dbReference type="PROSITE" id="PS00824">
    <property type="entry name" value="EF1BD_1"/>
    <property type="match status" value="1"/>
</dbReference>
<dbReference type="GO" id="GO:0005829">
    <property type="term" value="C:cytosol"/>
    <property type="evidence" value="ECO:0007669"/>
    <property type="project" value="TreeGrafter"/>
</dbReference>
<dbReference type="GO" id="GO:0003746">
    <property type="term" value="F:translation elongation factor activity"/>
    <property type="evidence" value="ECO:0007669"/>
    <property type="project" value="UniProtKB-KW"/>
</dbReference>
<proteinExistence type="predicted"/>
<feature type="region of interest" description="Disordered" evidence="1">
    <location>
        <begin position="70"/>
        <end position="104"/>
    </location>
</feature>
<name>A0A5B0QUH5_PUCGR</name>
<dbReference type="EMBL" id="VDEP01000270">
    <property type="protein sequence ID" value="KAA1116906.1"/>
    <property type="molecule type" value="Genomic_DNA"/>
</dbReference>
<dbReference type="InterPro" id="IPR001326">
    <property type="entry name" value="Transl_elong_EF1B_B/D_CS"/>
</dbReference>
<dbReference type="Proteomes" id="UP000325313">
    <property type="component" value="Unassembled WGS sequence"/>
</dbReference>
<evidence type="ECO:0000256" key="1">
    <source>
        <dbReference type="SAM" id="MobiDB-lite"/>
    </source>
</evidence>
<dbReference type="InterPro" id="IPR036282">
    <property type="entry name" value="Glutathione-S-Trfase_C_sf"/>
</dbReference>